<dbReference type="Proteomes" id="UP001183202">
    <property type="component" value="Unassembled WGS sequence"/>
</dbReference>
<evidence type="ECO:0000256" key="2">
    <source>
        <dbReference type="ARBA" id="ARBA00022840"/>
    </source>
</evidence>
<dbReference type="Pfam" id="PF00012">
    <property type="entry name" value="HSP70"/>
    <property type="match status" value="2"/>
</dbReference>
<dbReference type="Gene3D" id="3.30.420.40">
    <property type="match status" value="2"/>
</dbReference>
<evidence type="ECO:0000256" key="5">
    <source>
        <dbReference type="SAM" id="Phobius"/>
    </source>
</evidence>
<comment type="caution">
    <text evidence="6">The sequence shown here is derived from an EMBL/GenBank/DDBJ whole genome shotgun (WGS) entry which is preliminary data.</text>
</comment>
<keyword evidence="7" id="KW-1185">Reference proteome</keyword>
<name>A0ABU2NFM9_9PSEU</name>
<proteinExistence type="predicted"/>
<keyword evidence="5" id="KW-1133">Transmembrane helix</keyword>
<dbReference type="Gene3D" id="3.90.640.10">
    <property type="entry name" value="Actin, Chain A, domain 4"/>
    <property type="match status" value="1"/>
</dbReference>
<reference evidence="7" key="1">
    <citation type="submission" date="2023-07" db="EMBL/GenBank/DDBJ databases">
        <title>30 novel species of actinomycetes from the DSMZ collection.</title>
        <authorList>
            <person name="Nouioui I."/>
        </authorList>
    </citation>
    <scope>NUCLEOTIDE SEQUENCE [LARGE SCALE GENOMIC DNA]</scope>
    <source>
        <strain evidence="7">DSM 45834</strain>
    </source>
</reference>
<keyword evidence="5" id="KW-0472">Membrane</keyword>
<keyword evidence="2" id="KW-0067">ATP-binding</keyword>
<dbReference type="InterPro" id="IPR043129">
    <property type="entry name" value="ATPase_NBD"/>
</dbReference>
<dbReference type="PANTHER" id="PTHR42749:SF1">
    <property type="entry name" value="CELL SHAPE-DETERMINING PROTEIN MREB"/>
    <property type="match status" value="1"/>
</dbReference>
<keyword evidence="3" id="KW-0143">Chaperone</keyword>
<dbReference type="PANTHER" id="PTHR42749">
    <property type="entry name" value="CELL SHAPE-DETERMINING PROTEIN MREB"/>
    <property type="match status" value="1"/>
</dbReference>
<dbReference type="InterPro" id="IPR013126">
    <property type="entry name" value="Hsp_70_fam"/>
</dbReference>
<feature type="compositionally biased region" description="Low complexity" evidence="4">
    <location>
        <begin position="587"/>
        <end position="621"/>
    </location>
</feature>
<keyword evidence="5" id="KW-0812">Transmembrane</keyword>
<feature type="compositionally biased region" description="Gly residues" evidence="4">
    <location>
        <begin position="567"/>
        <end position="586"/>
    </location>
</feature>
<evidence type="ECO:0000256" key="4">
    <source>
        <dbReference type="SAM" id="MobiDB-lite"/>
    </source>
</evidence>
<accession>A0ABU2NFM9</accession>
<sequence>MSYVVGIDLGTTSTVAAVCRPGAAAQVVPLEGSATAVPSAVYLGADGTLLVGEAAQRRALSDPGHVVRDLTRRVGDATPVLVGRRPVAPEELAARFLARLVDDVARREGGVASRVAVTHPAGWGPHRMGALHAALAEQGLGSAMLVPEPVAAATGYAAGARIEPGAAVGIYDLGGGRCDATVLRRERDGFVVVGAPEGVEQFGGADLDEVVLAHVRDALGPAWEALDPTDPDVLAAVADLRREATAAKEALSQDTEVLVPVALPGSRTQVRLGRAEFEEMIRPALTDTVEAVRRALDGAGMSPADLAALVLVGGSVRIPLVPQLLSEEFGRDVTVAPDPVGVVAVGAALVAAGVRRPVPSADARAGARPPATGGRTPTSPAAAAPVPSARAAERPVAASPGPGTLPLAAAAGSPDGTEVLAVARPPKQARPFVATQPTTSRPRRIAVLASAGAVALAVLGGVVAFGIERVGAGTEAGAVTPAAVDTSAPAPTVVIPAETTVPKPAPPPPPTRRGTRAAPTTSAPPPPTTAPPATTKASAPPTETTPPQTTEPENGGGAGNGDDEAGGNNGGGAGNGGAGAGNGAGGEDNAAGAEGAAAAPDGAAAAAAAPTAPAAEEAPER</sequence>
<feature type="region of interest" description="Disordered" evidence="4">
    <location>
        <begin position="493"/>
        <end position="621"/>
    </location>
</feature>
<dbReference type="EMBL" id="JAVREJ010000017">
    <property type="protein sequence ID" value="MDT0352258.1"/>
    <property type="molecule type" value="Genomic_DNA"/>
</dbReference>
<evidence type="ECO:0000256" key="3">
    <source>
        <dbReference type="ARBA" id="ARBA00023186"/>
    </source>
</evidence>
<keyword evidence="1" id="KW-0547">Nucleotide-binding</keyword>
<evidence type="ECO:0000313" key="6">
    <source>
        <dbReference type="EMBL" id="MDT0352258.1"/>
    </source>
</evidence>
<evidence type="ECO:0000256" key="1">
    <source>
        <dbReference type="ARBA" id="ARBA00022741"/>
    </source>
</evidence>
<dbReference type="PRINTS" id="PR00301">
    <property type="entry name" value="HEATSHOCK70"/>
</dbReference>
<feature type="compositionally biased region" description="Low complexity" evidence="4">
    <location>
        <begin position="531"/>
        <end position="553"/>
    </location>
</feature>
<gene>
    <name evidence="6" type="ORF">RM445_22260</name>
</gene>
<dbReference type="RefSeq" id="WP_311558766.1">
    <property type="nucleotide sequence ID" value="NZ_JAVREJ010000017.1"/>
</dbReference>
<organism evidence="6 7">
    <name type="scientific">Pseudonocardia charpentierae</name>
    <dbReference type="NCBI Taxonomy" id="3075545"/>
    <lineage>
        <taxon>Bacteria</taxon>
        <taxon>Bacillati</taxon>
        <taxon>Actinomycetota</taxon>
        <taxon>Actinomycetes</taxon>
        <taxon>Pseudonocardiales</taxon>
        <taxon>Pseudonocardiaceae</taxon>
        <taxon>Pseudonocardia</taxon>
    </lineage>
</organism>
<protein>
    <submittedName>
        <fullName evidence="6">Hsp70 family protein</fullName>
    </submittedName>
</protein>
<feature type="transmembrane region" description="Helical" evidence="5">
    <location>
        <begin position="445"/>
        <end position="467"/>
    </location>
</feature>
<evidence type="ECO:0000313" key="7">
    <source>
        <dbReference type="Proteomes" id="UP001183202"/>
    </source>
</evidence>
<feature type="region of interest" description="Disordered" evidence="4">
    <location>
        <begin position="359"/>
        <end position="412"/>
    </location>
</feature>
<dbReference type="SUPFAM" id="SSF53067">
    <property type="entry name" value="Actin-like ATPase domain"/>
    <property type="match status" value="2"/>
</dbReference>